<dbReference type="GO" id="GO:0045490">
    <property type="term" value="P:pectin catabolic process"/>
    <property type="evidence" value="ECO:0007669"/>
    <property type="project" value="UniProtKB-UniPathway"/>
</dbReference>
<dbReference type="CDD" id="cd14066">
    <property type="entry name" value="STKc_IRAK"/>
    <property type="match status" value="1"/>
</dbReference>
<dbReference type="SUPFAM" id="SSF51126">
    <property type="entry name" value="Pectin lyase-like"/>
    <property type="match status" value="1"/>
</dbReference>
<dbReference type="PROSITE" id="PS00503">
    <property type="entry name" value="PECTINESTERASE_2"/>
    <property type="match status" value="1"/>
</dbReference>
<keyword evidence="20 25" id="KW-0472">Membrane</keyword>
<dbReference type="GO" id="GO:0042545">
    <property type="term" value="P:cell wall modification"/>
    <property type="evidence" value="ECO:0007669"/>
    <property type="project" value="InterPro"/>
</dbReference>
<dbReference type="InterPro" id="IPR013210">
    <property type="entry name" value="LRR_N_plant-typ"/>
</dbReference>
<dbReference type="Pfam" id="PF13855">
    <property type="entry name" value="LRR_8"/>
    <property type="match status" value="1"/>
</dbReference>
<dbReference type="FunFam" id="3.80.10.10:FF:000363">
    <property type="entry name" value="Leucine-rich repeat family protein"/>
    <property type="match status" value="1"/>
</dbReference>
<evidence type="ECO:0000256" key="21">
    <source>
        <dbReference type="ARBA" id="ARBA00023170"/>
    </source>
</evidence>
<keyword evidence="9" id="KW-0433">Leucine-rich repeat</keyword>
<dbReference type="GO" id="GO:0016020">
    <property type="term" value="C:membrane"/>
    <property type="evidence" value="ECO:0007669"/>
    <property type="project" value="UniProtKB-SubCell"/>
</dbReference>
<evidence type="ECO:0000256" key="22">
    <source>
        <dbReference type="ARBA" id="ARBA00023180"/>
    </source>
</evidence>
<dbReference type="EMBL" id="DUZY01000005">
    <property type="protein sequence ID" value="DAD38777.1"/>
    <property type="molecule type" value="Genomic_DNA"/>
</dbReference>
<evidence type="ECO:0000256" key="19">
    <source>
        <dbReference type="ARBA" id="ARBA00023085"/>
    </source>
</evidence>
<evidence type="ECO:0000256" key="10">
    <source>
        <dbReference type="ARBA" id="ARBA00022679"/>
    </source>
</evidence>
<dbReference type="PROSITE" id="PS00108">
    <property type="entry name" value="PROTEIN_KINASE_ST"/>
    <property type="match status" value="1"/>
</dbReference>
<reference evidence="28 29" key="1">
    <citation type="journal article" date="2020" name="Mol. Biol. Evol.">
        <title>Distinct Expression and Methylation Patterns for Genes with Different Fates following a Single Whole-Genome Duplication in Flowering Plants.</title>
        <authorList>
            <person name="Shi T."/>
            <person name="Rahmani R.S."/>
            <person name="Gugger P.F."/>
            <person name="Wang M."/>
            <person name="Li H."/>
            <person name="Zhang Y."/>
            <person name="Li Z."/>
            <person name="Wang Q."/>
            <person name="Van de Peer Y."/>
            <person name="Marchal K."/>
            <person name="Chen J."/>
        </authorList>
    </citation>
    <scope>NUCLEOTIDE SEQUENCE [LARGE SCALE GENOMIC DNA]</scope>
    <source>
        <tissue evidence="28">Leaf</tissue>
    </source>
</reference>
<evidence type="ECO:0000256" key="8">
    <source>
        <dbReference type="ARBA" id="ARBA00022527"/>
    </source>
</evidence>
<evidence type="ECO:0000256" key="6">
    <source>
        <dbReference type="ARBA" id="ARBA00022512"/>
    </source>
</evidence>
<name>A0A822Z1X2_NELNU</name>
<dbReference type="FunFam" id="3.80.10.10:FF:000830">
    <property type="entry name" value="Predicted protein"/>
    <property type="match status" value="1"/>
</dbReference>
<dbReference type="InterPro" id="IPR033131">
    <property type="entry name" value="Pectinesterase_Asp_AS"/>
</dbReference>
<dbReference type="InterPro" id="IPR011009">
    <property type="entry name" value="Kinase-like_dom_sf"/>
</dbReference>
<dbReference type="UniPathway" id="UPA00545">
    <property type="reaction ID" value="UER00823"/>
</dbReference>
<dbReference type="SUPFAM" id="SSF56112">
    <property type="entry name" value="Protein kinase-like (PK-like)"/>
    <property type="match status" value="1"/>
</dbReference>
<keyword evidence="8" id="KW-0723">Serine/threonine-protein kinase</keyword>
<evidence type="ECO:0000313" key="29">
    <source>
        <dbReference type="Proteomes" id="UP000607653"/>
    </source>
</evidence>
<keyword evidence="18 25" id="KW-1133">Transmembrane helix</keyword>
<dbReference type="InterPro" id="IPR000719">
    <property type="entry name" value="Prot_kinase_dom"/>
</dbReference>
<evidence type="ECO:0000256" key="3">
    <source>
        <dbReference type="ARBA" id="ARBA00005184"/>
    </source>
</evidence>
<dbReference type="InterPro" id="IPR032675">
    <property type="entry name" value="LRR_dom_sf"/>
</dbReference>
<feature type="chain" id="PRO_5032718869" description="Protein kinase domain-containing protein" evidence="26">
    <location>
        <begin position="31"/>
        <end position="1280"/>
    </location>
</feature>
<dbReference type="Gene3D" id="1.10.510.10">
    <property type="entry name" value="Transferase(Phosphotransferase) domain 1"/>
    <property type="match status" value="1"/>
</dbReference>
<protein>
    <recommendedName>
        <fullName evidence="27">Protein kinase domain-containing protein</fullName>
    </recommendedName>
</protein>
<keyword evidence="17 24" id="KW-0067">ATP-binding</keyword>
<dbReference type="Pfam" id="PF01095">
    <property type="entry name" value="Pectinesterase"/>
    <property type="match status" value="1"/>
</dbReference>
<accession>A0A822Z1X2</accession>
<dbReference type="Pfam" id="PF00560">
    <property type="entry name" value="LRR_1"/>
    <property type="match status" value="2"/>
</dbReference>
<evidence type="ECO:0000256" key="20">
    <source>
        <dbReference type="ARBA" id="ARBA00023136"/>
    </source>
</evidence>
<keyword evidence="19" id="KW-0063">Aspartyl esterase</keyword>
<keyword evidence="29" id="KW-1185">Reference proteome</keyword>
<keyword evidence="10" id="KW-0808">Transferase</keyword>
<dbReference type="GO" id="GO:0004674">
    <property type="term" value="F:protein serine/threonine kinase activity"/>
    <property type="evidence" value="ECO:0007669"/>
    <property type="project" value="UniProtKB-KW"/>
</dbReference>
<evidence type="ECO:0000256" key="9">
    <source>
        <dbReference type="ARBA" id="ARBA00022614"/>
    </source>
</evidence>
<keyword evidence="14 24" id="KW-0547">Nucleotide-binding</keyword>
<dbReference type="PROSITE" id="PS51450">
    <property type="entry name" value="LRR"/>
    <property type="match status" value="1"/>
</dbReference>
<evidence type="ECO:0000256" key="16">
    <source>
        <dbReference type="ARBA" id="ARBA00022801"/>
    </source>
</evidence>
<comment type="caution">
    <text evidence="28">The sequence shown here is derived from an EMBL/GenBank/DDBJ whole genome shotgun (WGS) entry which is preliminary data.</text>
</comment>
<evidence type="ECO:0000256" key="23">
    <source>
        <dbReference type="PROSITE-ProRule" id="PRU10040"/>
    </source>
</evidence>
<feature type="transmembrane region" description="Helical" evidence="25">
    <location>
        <begin position="881"/>
        <end position="904"/>
    </location>
</feature>
<dbReference type="InterPro" id="IPR008271">
    <property type="entry name" value="Ser/Thr_kinase_AS"/>
</dbReference>
<evidence type="ECO:0000256" key="5">
    <source>
        <dbReference type="ARBA" id="ARBA00008891"/>
    </source>
</evidence>
<dbReference type="FunFam" id="2.160.20.10:FF:000008">
    <property type="entry name" value="Pectinesterase"/>
    <property type="match status" value="1"/>
</dbReference>
<feature type="domain" description="Protein kinase" evidence="27">
    <location>
        <begin position="954"/>
        <end position="1227"/>
    </location>
</feature>
<dbReference type="Pfam" id="PF08263">
    <property type="entry name" value="LRRNT_2"/>
    <property type="match status" value="1"/>
</dbReference>
<sequence>MAGKVTSSTAVKALLLILLIVIEVPSTALSQGETEIDRWIQKHIQAYVARKEELREGVDTALEPALKAAEASRRVIKVRKNGAGDFRTVTEAISTIPAGNTKRTIVWIGPGVFEEKIKVNRSQPFVTFFALPKDKPTLVYHGTAKDYGTVDSASVIVESDYFMAVNIIFKNSAPEPDGKREGAQAVAMRISGDMAAFYGCSFIGFQDTLCDDKGRHFFKDCYIEGTVDYIFGNGKSIYLNTELHSVSNRTAFITAQARERVDDDSGYSFIHCKITGNGETYLGRAWKDRGRVVYAYTYMGTHVKAEGWSNFGVASRDKTVFYGEYECKGPGAATKRRVPFVKLLTKQEAEPFLSLTYIHGITWLLPPPVLLASEFKKRTTKEHRKAGLASCSLDNMKPAAPPKSEIFYVSIRERKMEGLGYFLQSNTIIMRWIRWILFLVAGLHVASASTDTEDVAALRSLMSHWQNIPPSWGKTDDPCGTPWEGVSCRNSRITALSLSTMGLKGTLSGDIGQFTELTTLDLSYNKELTGPLSPRIGDLQKLNILILAGCGFTGTIPTEIGNLAKLTFLALNSNNFIGGIPPSLGSLSQLYWLDLADNQLTGSLPVSDNNSPGLDLLLKAKHFHFNKNKLSGAIPSKLFSSEMVLIHVLFDGNQLNGSIPSTLGLVKTLEALRLDRNSLTGPVPSNLNNLTSLNELNLAYNKLTGSVPDLSGMGSLNYVDLSNNTFDKAEAPRWFSTIGSLTTLVMEYGQLEGSVPSNLFSLPQIQQVKLRNNAFNNTLDMGNNIGQQLQFVDLQNNNIQSVNRSGYSNTLILVGNPVCTITTNDNYCQLRGTGQAYSTDLTICSSKSCPPQQNIFGPYLFNAFFYPFPDGSQGTSLSSGAIAGIAISCVALVFLLMGVGIYAIRQKKRADKATELSKPFASLFQMNSDNGGAPKLKGARLFSYDELRACTSNFSESNEIGSGGYGKVYKGILSSGQVVAIKRATQGSMQGGHEFRNEIELLSRVHHKNLVNLVGFCLEQKEQMLVYEFIPNGTLWESLSGRSGIHLDWKRRLQIALDSGRGLSYLRHANPPIIHRDVKSSNILLDENLVAKVSDFGLSKLISDISKGHVSTQVKGTVGYLDPEYYMTQQLTEKSDVYSFGIVMLELVTAKKPIEKGKYIVREVRMIIDENDKENNGLKEIIDLNIKNDAKLFGLVRFVELAMRCVEESATNRPTMSYLVKEIESILQNEGQNTNSTYASSSVTHLPRHHIDVLSEDDFNKSDAFEYSGGFMFPAKIEPM</sequence>
<dbReference type="Gene3D" id="3.30.200.20">
    <property type="entry name" value="Phosphorylase Kinase, domain 1"/>
    <property type="match status" value="1"/>
</dbReference>
<keyword evidence="11 25" id="KW-0812">Transmembrane</keyword>
<dbReference type="Proteomes" id="UP000607653">
    <property type="component" value="Unassembled WGS sequence"/>
</dbReference>
<dbReference type="AlphaFoldDB" id="A0A822Z1X2"/>
<keyword evidence="6" id="KW-0134">Cell wall</keyword>
<comment type="subcellular location">
    <subcellularLocation>
        <location evidence="2">Membrane</location>
        <topology evidence="2">Single-pass type I membrane protein</topology>
    </subcellularLocation>
    <subcellularLocation>
        <location evidence="1">Secreted</location>
        <location evidence="1">Cell wall</location>
    </subcellularLocation>
</comment>
<evidence type="ECO:0000256" key="26">
    <source>
        <dbReference type="SAM" id="SignalP"/>
    </source>
</evidence>
<dbReference type="Gene3D" id="2.160.20.10">
    <property type="entry name" value="Single-stranded right-handed beta-helix, Pectin lyase-like"/>
    <property type="match status" value="1"/>
</dbReference>
<organism evidence="28 29">
    <name type="scientific">Nelumbo nucifera</name>
    <name type="common">Sacred lotus</name>
    <dbReference type="NCBI Taxonomy" id="4432"/>
    <lineage>
        <taxon>Eukaryota</taxon>
        <taxon>Viridiplantae</taxon>
        <taxon>Streptophyta</taxon>
        <taxon>Embryophyta</taxon>
        <taxon>Tracheophyta</taxon>
        <taxon>Spermatophyta</taxon>
        <taxon>Magnoliopsida</taxon>
        <taxon>Proteales</taxon>
        <taxon>Nelumbonaceae</taxon>
        <taxon>Nelumbo</taxon>
    </lineage>
</organism>
<keyword evidence="21" id="KW-0675">Receptor</keyword>
<keyword evidence="12 26" id="KW-0732">Signal</keyword>
<keyword evidence="7" id="KW-0964">Secreted</keyword>
<dbReference type="PROSITE" id="PS00107">
    <property type="entry name" value="PROTEIN_KINASE_ATP"/>
    <property type="match status" value="1"/>
</dbReference>
<dbReference type="GO" id="GO:0005524">
    <property type="term" value="F:ATP binding"/>
    <property type="evidence" value="ECO:0007669"/>
    <property type="project" value="UniProtKB-UniRule"/>
</dbReference>
<feature type="binding site" evidence="24">
    <location>
        <position position="982"/>
    </location>
    <ligand>
        <name>ATP</name>
        <dbReference type="ChEBI" id="CHEBI:30616"/>
    </ligand>
</feature>
<dbReference type="GO" id="GO:0030599">
    <property type="term" value="F:pectinesterase activity"/>
    <property type="evidence" value="ECO:0007669"/>
    <property type="project" value="InterPro"/>
</dbReference>
<evidence type="ECO:0000313" key="28">
    <source>
        <dbReference type="EMBL" id="DAD38777.1"/>
    </source>
</evidence>
<evidence type="ECO:0000256" key="11">
    <source>
        <dbReference type="ARBA" id="ARBA00022692"/>
    </source>
</evidence>
<keyword evidence="15" id="KW-0418">Kinase</keyword>
<dbReference type="FunFam" id="1.10.510.10:FF:000453">
    <property type="entry name" value="LRR receptor-like serine/threonine-protein kinase HSL2"/>
    <property type="match status" value="1"/>
</dbReference>
<dbReference type="PANTHER" id="PTHR45974">
    <property type="entry name" value="RECEPTOR-LIKE PROTEIN 55"/>
    <property type="match status" value="1"/>
</dbReference>
<keyword evidence="13" id="KW-0677">Repeat</keyword>
<comment type="pathway">
    <text evidence="3">Glycan metabolism; pectin degradation; 2-dehydro-3-deoxy-D-gluconate from pectin: step 1/5.</text>
</comment>
<proteinExistence type="inferred from homology"/>
<evidence type="ECO:0000256" key="7">
    <source>
        <dbReference type="ARBA" id="ARBA00022525"/>
    </source>
</evidence>
<dbReference type="Pfam" id="PF07714">
    <property type="entry name" value="PK_Tyr_Ser-Thr"/>
    <property type="match status" value="1"/>
</dbReference>
<evidence type="ECO:0000256" key="24">
    <source>
        <dbReference type="PROSITE-ProRule" id="PRU10141"/>
    </source>
</evidence>
<evidence type="ECO:0000256" key="14">
    <source>
        <dbReference type="ARBA" id="ARBA00022741"/>
    </source>
</evidence>
<dbReference type="InterPro" id="IPR001245">
    <property type="entry name" value="Ser-Thr/Tyr_kinase_cat_dom"/>
</dbReference>
<dbReference type="Gene3D" id="3.80.10.10">
    <property type="entry name" value="Ribonuclease Inhibitor"/>
    <property type="match status" value="3"/>
</dbReference>
<evidence type="ECO:0000256" key="12">
    <source>
        <dbReference type="ARBA" id="ARBA00022729"/>
    </source>
</evidence>
<evidence type="ECO:0000256" key="15">
    <source>
        <dbReference type="ARBA" id="ARBA00022777"/>
    </source>
</evidence>
<evidence type="ECO:0000256" key="2">
    <source>
        <dbReference type="ARBA" id="ARBA00004479"/>
    </source>
</evidence>
<evidence type="ECO:0000256" key="17">
    <source>
        <dbReference type="ARBA" id="ARBA00022840"/>
    </source>
</evidence>
<evidence type="ECO:0000256" key="4">
    <source>
        <dbReference type="ARBA" id="ARBA00008684"/>
    </source>
</evidence>
<feature type="active site" evidence="23">
    <location>
        <position position="228"/>
    </location>
</feature>
<comment type="similarity">
    <text evidence="5">Belongs to the pectinesterase family.</text>
</comment>
<dbReference type="InterPro" id="IPR012334">
    <property type="entry name" value="Pectin_lyas_fold"/>
</dbReference>
<evidence type="ECO:0000259" key="27">
    <source>
        <dbReference type="PROSITE" id="PS50011"/>
    </source>
</evidence>
<dbReference type="FunFam" id="3.30.200.20:FF:000328">
    <property type="entry name" value="Leucine-rich repeat protein kinase family protein"/>
    <property type="match status" value="1"/>
</dbReference>
<evidence type="ECO:0000256" key="18">
    <source>
        <dbReference type="ARBA" id="ARBA00022989"/>
    </source>
</evidence>
<keyword evidence="16" id="KW-0378">Hydrolase</keyword>
<gene>
    <name evidence="28" type="ORF">HUJ06_013099</name>
</gene>
<dbReference type="InterPro" id="IPR017441">
    <property type="entry name" value="Protein_kinase_ATP_BS"/>
</dbReference>
<evidence type="ECO:0000256" key="1">
    <source>
        <dbReference type="ARBA" id="ARBA00004191"/>
    </source>
</evidence>
<dbReference type="InterPro" id="IPR000070">
    <property type="entry name" value="Pectinesterase_cat"/>
</dbReference>
<dbReference type="InterPro" id="IPR001611">
    <property type="entry name" value="Leu-rich_rpt"/>
</dbReference>
<dbReference type="PROSITE" id="PS50011">
    <property type="entry name" value="PROTEIN_KINASE_DOM"/>
    <property type="match status" value="1"/>
</dbReference>
<dbReference type="SUPFAM" id="SSF52058">
    <property type="entry name" value="L domain-like"/>
    <property type="match status" value="1"/>
</dbReference>
<evidence type="ECO:0000256" key="25">
    <source>
        <dbReference type="SAM" id="Phobius"/>
    </source>
</evidence>
<dbReference type="InterPro" id="IPR011050">
    <property type="entry name" value="Pectin_lyase_fold/virulence"/>
</dbReference>
<feature type="signal peptide" evidence="26">
    <location>
        <begin position="1"/>
        <end position="30"/>
    </location>
</feature>
<keyword evidence="22" id="KW-0325">Glycoprotein</keyword>
<dbReference type="PANTHER" id="PTHR45974:SF242">
    <property type="entry name" value="LEUCINE-RICH REPEAT PROTEIN KINASE FAMILY PROTEIN"/>
    <property type="match status" value="1"/>
</dbReference>
<comment type="similarity">
    <text evidence="4">Belongs to the protein kinase superfamily. Ser/Thr protein kinase family.</text>
</comment>
<dbReference type="SMART" id="SM00220">
    <property type="entry name" value="S_TKc"/>
    <property type="match status" value="1"/>
</dbReference>
<evidence type="ECO:0000256" key="13">
    <source>
        <dbReference type="ARBA" id="ARBA00022737"/>
    </source>
</evidence>